<evidence type="ECO:0000313" key="2">
    <source>
        <dbReference type="EMBL" id="SVC75469.1"/>
    </source>
</evidence>
<feature type="non-terminal residue" evidence="2">
    <location>
        <position position="56"/>
    </location>
</feature>
<accession>A0A382PQ32</accession>
<protein>
    <submittedName>
        <fullName evidence="2">Uncharacterized protein</fullName>
    </submittedName>
</protein>
<gene>
    <name evidence="2" type="ORF">METZ01_LOCUS328323</name>
</gene>
<organism evidence="2">
    <name type="scientific">marine metagenome</name>
    <dbReference type="NCBI Taxonomy" id="408172"/>
    <lineage>
        <taxon>unclassified sequences</taxon>
        <taxon>metagenomes</taxon>
        <taxon>ecological metagenomes</taxon>
    </lineage>
</organism>
<name>A0A382PQ32_9ZZZZ</name>
<feature type="region of interest" description="Disordered" evidence="1">
    <location>
        <begin position="35"/>
        <end position="56"/>
    </location>
</feature>
<reference evidence="2" key="1">
    <citation type="submission" date="2018-05" db="EMBL/GenBank/DDBJ databases">
        <authorList>
            <person name="Lanie J.A."/>
            <person name="Ng W.-L."/>
            <person name="Kazmierczak K.M."/>
            <person name="Andrzejewski T.M."/>
            <person name="Davidsen T.M."/>
            <person name="Wayne K.J."/>
            <person name="Tettelin H."/>
            <person name="Glass J.I."/>
            <person name="Rusch D."/>
            <person name="Podicherti R."/>
            <person name="Tsui H.-C.T."/>
            <person name="Winkler M.E."/>
        </authorList>
    </citation>
    <scope>NUCLEOTIDE SEQUENCE</scope>
</reference>
<dbReference type="AlphaFoldDB" id="A0A382PQ32"/>
<dbReference type="PROSITE" id="PS51257">
    <property type="entry name" value="PROKAR_LIPOPROTEIN"/>
    <property type="match status" value="1"/>
</dbReference>
<proteinExistence type="predicted"/>
<sequence length="56" mass="5670">MKKITIHLAALGSLFAAASLSLSSCGGGEIVEDKPTAKDAADQEPITQEIASEAAL</sequence>
<evidence type="ECO:0000256" key="1">
    <source>
        <dbReference type="SAM" id="MobiDB-lite"/>
    </source>
</evidence>
<dbReference type="EMBL" id="UINC01108966">
    <property type="protein sequence ID" value="SVC75469.1"/>
    <property type="molecule type" value="Genomic_DNA"/>
</dbReference>